<sequence length="320" mass="36582" precursor="true">MLPRHRIYLVAFLFLGSVLPTTQAADQQPLTIQVINQTWKARRERLQAMRIELSVDITRSTLPYMRFAAGGDDEEVPLTEEETLHYLNQTVNFKTHYSLILDSPRIRCRHWGDFPSPQLESMQNLDLTVTTDGKTAALAYTYKGIRNLTIFKSPEPPMSALSNLTLLRWSLLAGDSVCGFTLDQFRVCPQLEQVQGIPCTVLEKNGTHGLQRLWVSPTDRECVVMKYSVERSGQSLSQHDFHYVDIPNEGPEPKYWTTKVYQHKSNQVIFTYGRRINVDSFESRATVTPADFQLELTTGTHVTDTRKRNPQGGELIYDVK</sequence>
<feature type="signal peptide" evidence="1">
    <location>
        <begin position="1"/>
        <end position="24"/>
    </location>
</feature>
<name>A0A517V7L9_9PLAN</name>
<feature type="chain" id="PRO_5021991045" evidence="1">
    <location>
        <begin position="25"/>
        <end position="320"/>
    </location>
</feature>
<dbReference type="KEGG" id="gax:Pan161_06250"/>
<keyword evidence="3" id="KW-1185">Reference proteome</keyword>
<evidence type="ECO:0000313" key="2">
    <source>
        <dbReference type="EMBL" id="QDT89000.1"/>
    </source>
</evidence>
<reference evidence="2 3" key="1">
    <citation type="submission" date="2019-02" db="EMBL/GenBank/DDBJ databases">
        <title>Deep-cultivation of Planctomycetes and their phenomic and genomic characterization uncovers novel biology.</title>
        <authorList>
            <person name="Wiegand S."/>
            <person name="Jogler M."/>
            <person name="Boedeker C."/>
            <person name="Pinto D."/>
            <person name="Vollmers J."/>
            <person name="Rivas-Marin E."/>
            <person name="Kohn T."/>
            <person name="Peeters S.H."/>
            <person name="Heuer A."/>
            <person name="Rast P."/>
            <person name="Oberbeckmann S."/>
            <person name="Bunk B."/>
            <person name="Jeske O."/>
            <person name="Meyerdierks A."/>
            <person name="Storesund J.E."/>
            <person name="Kallscheuer N."/>
            <person name="Luecker S."/>
            <person name="Lage O.M."/>
            <person name="Pohl T."/>
            <person name="Merkel B.J."/>
            <person name="Hornburger P."/>
            <person name="Mueller R.-W."/>
            <person name="Bruemmer F."/>
            <person name="Labrenz M."/>
            <person name="Spormann A.M."/>
            <person name="Op den Camp H."/>
            <person name="Overmann J."/>
            <person name="Amann R."/>
            <person name="Jetten M.S.M."/>
            <person name="Mascher T."/>
            <person name="Medema M.H."/>
            <person name="Devos D.P."/>
            <person name="Kaster A.-K."/>
            <person name="Ovreas L."/>
            <person name="Rohde M."/>
            <person name="Galperin M.Y."/>
            <person name="Jogler C."/>
        </authorList>
    </citation>
    <scope>NUCLEOTIDE SEQUENCE [LARGE SCALE GENOMIC DNA]</scope>
    <source>
        <strain evidence="2 3">Pan161</strain>
    </source>
</reference>
<proteinExistence type="predicted"/>
<dbReference type="EMBL" id="CP036343">
    <property type="protein sequence ID" value="QDT89000.1"/>
    <property type="molecule type" value="Genomic_DNA"/>
</dbReference>
<evidence type="ECO:0000313" key="3">
    <source>
        <dbReference type="Proteomes" id="UP000316855"/>
    </source>
</evidence>
<keyword evidence="1" id="KW-0732">Signal</keyword>
<dbReference type="RefSeq" id="WP_145224114.1">
    <property type="nucleotide sequence ID" value="NZ_CP036343.1"/>
</dbReference>
<evidence type="ECO:0000256" key="1">
    <source>
        <dbReference type="SAM" id="SignalP"/>
    </source>
</evidence>
<dbReference type="OrthoDB" id="270215at2"/>
<organism evidence="2 3">
    <name type="scientific">Gimesia algae</name>
    <dbReference type="NCBI Taxonomy" id="2527971"/>
    <lineage>
        <taxon>Bacteria</taxon>
        <taxon>Pseudomonadati</taxon>
        <taxon>Planctomycetota</taxon>
        <taxon>Planctomycetia</taxon>
        <taxon>Planctomycetales</taxon>
        <taxon>Planctomycetaceae</taxon>
        <taxon>Gimesia</taxon>
    </lineage>
</organism>
<dbReference type="AlphaFoldDB" id="A0A517V7L9"/>
<dbReference type="Proteomes" id="UP000316855">
    <property type="component" value="Chromosome"/>
</dbReference>
<protein>
    <submittedName>
        <fullName evidence="2">Uncharacterized protein</fullName>
    </submittedName>
</protein>
<gene>
    <name evidence="2" type="ORF">Pan161_06250</name>
</gene>
<accession>A0A517V7L9</accession>